<dbReference type="SUPFAM" id="SSF50249">
    <property type="entry name" value="Nucleic acid-binding proteins"/>
    <property type="match status" value="1"/>
</dbReference>
<proteinExistence type="predicted"/>
<evidence type="ECO:0000313" key="3">
    <source>
        <dbReference type="EMBL" id="AWI74241.1"/>
    </source>
</evidence>
<protein>
    <submittedName>
        <fullName evidence="3">DNA-binding protein</fullName>
    </submittedName>
</protein>
<feature type="domain" description="ChsH2 C-terminal OB-fold" evidence="1">
    <location>
        <begin position="54"/>
        <end position="118"/>
    </location>
</feature>
<organism evidence="3 4">
    <name type="scientific">Parazoarcus communis</name>
    <dbReference type="NCBI Taxonomy" id="41977"/>
    <lineage>
        <taxon>Bacteria</taxon>
        <taxon>Pseudomonadati</taxon>
        <taxon>Pseudomonadota</taxon>
        <taxon>Betaproteobacteria</taxon>
        <taxon>Rhodocyclales</taxon>
        <taxon>Zoogloeaceae</taxon>
        <taxon>Parazoarcus</taxon>
    </lineage>
</organism>
<dbReference type="PANTHER" id="PTHR34075:SF5">
    <property type="entry name" value="BLR3430 PROTEIN"/>
    <property type="match status" value="1"/>
</dbReference>
<keyword evidence="3" id="KW-0238">DNA-binding</keyword>
<keyword evidence="4" id="KW-1185">Reference proteome</keyword>
<dbReference type="EMBL" id="CP022187">
    <property type="protein sequence ID" value="AWI74241.1"/>
    <property type="molecule type" value="Genomic_DNA"/>
</dbReference>
<dbReference type="InterPro" id="IPR002878">
    <property type="entry name" value="ChsH2_C"/>
</dbReference>
<evidence type="ECO:0000259" key="1">
    <source>
        <dbReference type="Pfam" id="PF01796"/>
    </source>
</evidence>
<evidence type="ECO:0000313" key="4">
    <source>
        <dbReference type="Proteomes" id="UP000244930"/>
    </source>
</evidence>
<gene>
    <name evidence="3" type="ORF">CEW83_02565</name>
</gene>
<dbReference type="InterPro" id="IPR012340">
    <property type="entry name" value="NA-bd_OB-fold"/>
</dbReference>
<dbReference type="Pfam" id="PF01796">
    <property type="entry name" value="OB_ChsH2_C"/>
    <property type="match status" value="1"/>
</dbReference>
<dbReference type="Pfam" id="PF12172">
    <property type="entry name" value="zf-ChsH2"/>
    <property type="match status" value="1"/>
</dbReference>
<dbReference type="AlphaFoldDB" id="A0A2U8GKZ8"/>
<feature type="domain" description="ChsH2 rubredoxin-like zinc ribbon" evidence="2">
    <location>
        <begin position="16"/>
        <end position="51"/>
    </location>
</feature>
<dbReference type="KEGG" id="acom:CEW83_02565"/>
<name>A0A2U8GKZ8_9RHOO</name>
<reference evidence="3 4" key="1">
    <citation type="submission" date="2017-06" db="EMBL/GenBank/DDBJ databases">
        <title>Azoarcus.</title>
        <authorList>
            <person name="Woo J.-H."/>
            <person name="Kim H.-S."/>
        </authorList>
    </citation>
    <scope>NUCLEOTIDE SEQUENCE [LARGE SCALE GENOMIC DNA]</scope>
    <source>
        <strain evidence="3 4">TSPY31</strain>
    </source>
</reference>
<evidence type="ECO:0000259" key="2">
    <source>
        <dbReference type="Pfam" id="PF12172"/>
    </source>
</evidence>
<dbReference type="PANTHER" id="PTHR34075">
    <property type="entry name" value="BLR3430 PROTEIN"/>
    <property type="match status" value="1"/>
</dbReference>
<dbReference type="InterPro" id="IPR022002">
    <property type="entry name" value="ChsH2_Znr"/>
</dbReference>
<accession>A0A2U8GKZ8</accession>
<dbReference type="InterPro" id="IPR052513">
    <property type="entry name" value="Thioester_dehydratase-like"/>
</dbReference>
<dbReference type="Proteomes" id="UP000244930">
    <property type="component" value="Chromosome"/>
</dbReference>
<sequence length="132" mass="14766">MTRKLPAITADSAPFWQGGESGQLQIHKCAACNRYFHPPAPICPSCCSREVAPQPVSGKGKVLSFTINHQAWRPDLDVPYVVAIVELPEQTGLRFVTNIVGLPPEAVRIDMPVRVRFEQQEDVWLPVFEKDE</sequence>
<dbReference type="GO" id="GO:0003677">
    <property type="term" value="F:DNA binding"/>
    <property type="evidence" value="ECO:0007669"/>
    <property type="project" value="UniProtKB-KW"/>
</dbReference>
<dbReference type="RefSeq" id="WP_108947949.1">
    <property type="nucleotide sequence ID" value="NZ_CP022187.1"/>
</dbReference>
<dbReference type="Gene3D" id="6.10.30.10">
    <property type="match status" value="1"/>
</dbReference>